<gene>
    <name evidence="4" type="ORF">METUNv1_00849</name>
</gene>
<feature type="domain" description="Ice-binding protein C-terminal" evidence="3">
    <location>
        <begin position="176"/>
        <end position="201"/>
    </location>
</feature>
<protein>
    <recommendedName>
        <fullName evidence="3">Ice-binding protein C-terminal domain-containing protein</fullName>
    </recommendedName>
</protein>
<dbReference type="Pfam" id="PF07589">
    <property type="entry name" value="PEP-CTERM"/>
    <property type="match status" value="1"/>
</dbReference>
<proteinExistence type="predicted"/>
<dbReference type="OrthoDB" id="8562900at2"/>
<keyword evidence="1" id="KW-0472">Membrane</keyword>
<dbReference type="Proteomes" id="UP000005019">
    <property type="component" value="Unassembled WGS sequence"/>
</dbReference>
<sequence length="202" mass="21051">MRTALTAVLAGTSMLAQAASLSGSFTADDYATVYLSTDLVADASEIISDKQTTWGGTQTFSGVALTPGQNYYLLVLARNVFSGPAMFVGDFALTGDGFRFSNGGQALLTNTTNWTVNESGFGAAGQTPVSLGTNASLQIWGARPAISGDAEAVWAYYADWANGYNGPAYFVTQITAVPEPAAFAMFAAGLGVLGTIARRRRV</sequence>
<dbReference type="NCBIfam" id="TIGR02595">
    <property type="entry name" value="PEP_CTERM"/>
    <property type="match status" value="1"/>
</dbReference>
<feature type="transmembrane region" description="Helical" evidence="1">
    <location>
        <begin position="180"/>
        <end position="197"/>
    </location>
</feature>
<evidence type="ECO:0000256" key="1">
    <source>
        <dbReference type="SAM" id="Phobius"/>
    </source>
</evidence>
<dbReference type="EMBL" id="AFHG01000030">
    <property type="protein sequence ID" value="EGK73011.1"/>
    <property type="molecule type" value="Genomic_DNA"/>
</dbReference>
<dbReference type="AlphaFoldDB" id="F5R9E1"/>
<keyword evidence="1" id="KW-1133">Transmembrane helix</keyword>
<evidence type="ECO:0000256" key="2">
    <source>
        <dbReference type="SAM" id="SignalP"/>
    </source>
</evidence>
<comment type="caution">
    <text evidence="4">The sequence shown here is derived from an EMBL/GenBank/DDBJ whole genome shotgun (WGS) entry which is preliminary data.</text>
</comment>
<accession>F5R9E1</accession>
<keyword evidence="1" id="KW-0812">Transmembrane</keyword>
<evidence type="ECO:0000313" key="5">
    <source>
        <dbReference type="Proteomes" id="UP000005019"/>
    </source>
</evidence>
<evidence type="ECO:0000259" key="3">
    <source>
        <dbReference type="Pfam" id="PF07589"/>
    </source>
</evidence>
<dbReference type="eggNOG" id="ENOG50331UE">
    <property type="taxonomic scope" value="Bacteria"/>
</dbReference>
<organism evidence="4 5">
    <name type="scientific">Methyloversatilis universalis (strain ATCC BAA-1314 / DSM 25237 / JCM 13912 / CCUG 52030 / FAM5)</name>
    <dbReference type="NCBI Taxonomy" id="1000565"/>
    <lineage>
        <taxon>Bacteria</taxon>
        <taxon>Pseudomonadati</taxon>
        <taxon>Pseudomonadota</taxon>
        <taxon>Betaproteobacteria</taxon>
        <taxon>Nitrosomonadales</taxon>
        <taxon>Sterolibacteriaceae</taxon>
        <taxon>Methyloversatilis</taxon>
    </lineage>
</organism>
<keyword evidence="2" id="KW-0732">Signal</keyword>
<evidence type="ECO:0000313" key="4">
    <source>
        <dbReference type="EMBL" id="EGK73011.1"/>
    </source>
</evidence>
<keyword evidence="5" id="KW-1185">Reference proteome</keyword>
<dbReference type="InterPro" id="IPR013424">
    <property type="entry name" value="Ice-binding_C"/>
</dbReference>
<reference evidence="4 5" key="1">
    <citation type="journal article" date="2011" name="J. Bacteriol.">
        <title>Genome sequence of Methyloversatilis universalis FAM5T, a methylotrophic representative of the order Rhodocyclales.</title>
        <authorList>
            <person name="Kittichotirat W."/>
            <person name="Good N.M."/>
            <person name="Hall R."/>
            <person name="Bringel F."/>
            <person name="Lajus A."/>
            <person name="Medigue C."/>
            <person name="Smalley N.E."/>
            <person name="Beck D."/>
            <person name="Bumgarner R."/>
            <person name="Vuilleumier S."/>
            <person name="Kalyuzhnaya M.G."/>
        </authorList>
    </citation>
    <scope>NUCLEOTIDE SEQUENCE [LARGE SCALE GENOMIC DNA]</scope>
    <source>
        <strain evidence="5">ATCC BAA-1314 / JCM 13912 / FAM5</strain>
    </source>
</reference>
<feature type="signal peptide" evidence="2">
    <location>
        <begin position="1"/>
        <end position="18"/>
    </location>
</feature>
<feature type="chain" id="PRO_5003331318" description="Ice-binding protein C-terminal domain-containing protein" evidence="2">
    <location>
        <begin position="19"/>
        <end position="202"/>
    </location>
</feature>
<name>F5R9E1_METUF</name>